<dbReference type="EMBL" id="CAJOBE010003687">
    <property type="protein sequence ID" value="CAF3895324.1"/>
    <property type="molecule type" value="Genomic_DNA"/>
</dbReference>
<feature type="compositionally biased region" description="Acidic residues" evidence="1">
    <location>
        <begin position="170"/>
        <end position="215"/>
    </location>
</feature>
<dbReference type="AlphaFoldDB" id="A0A819HB29"/>
<protein>
    <submittedName>
        <fullName evidence="3">Uncharacterized protein</fullName>
    </submittedName>
</protein>
<comment type="caution">
    <text evidence="3">The sequence shown here is derived from an EMBL/GenBank/DDBJ whole genome shotgun (WGS) entry which is preliminary data.</text>
</comment>
<accession>A0A819HB29</accession>
<sequence>MSIALKLESKVIDDLIAYYKIDEAVAKEIYDETMVLYHRLCTITDFNELNTVNDRVLFALINVIGHYYNFTESTRFLFSVIMFIVITGRKSDAEYMFMQWLSLSAQDKNIDNGLDVFIYSLKALHEHFEREKVQSFEPFNDLLKVLNRNIILLQEEVIKNGTHAQRNIINEDESNDDDDDDDDERNHDDDDDNDERNHDGDDDDERNNDDDDDERNNDGGKDGI</sequence>
<evidence type="ECO:0000313" key="3">
    <source>
        <dbReference type="EMBL" id="CAF3895324.1"/>
    </source>
</evidence>
<evidence type="ECO:0000313" key="2">
    <source>
        <dbReference type="EMBL" id="CAF1428289.1"/>
    </source>
</evidence>
<name>A0A819HB29_9BILA</name>
<gene>
    <name evidence="3" type="ORF">FNK824_LOCUS20280</name>
    <name evidence="2" type="ORF">SEV965_LOCUS32613</name>
</gene>
<proteinExistence type="predicted"/>
<dbReference type="Proteomes" id="UP000663874">
    <property type="component" value="Unassembled WGS sequence"/>
</dbReference>
<evidence type="ECO:0000313" key="4">
    <source>
        <dbReference type="Proteomes" id="UP000663874"/>
    </source>
</evidence>
<dbReference type="EMBL" id="CAJNOU010004134">
    <property type="protein sequence ID" value="CAF1428289.1"/>
    <property type="molecule type" value="Genomic_DNA"/>
</dbReference>
<organism evidence="3 4">
    <name type="scientific">Rotaria sordida</name>
    <dbReference type="NCBI Taxonomy" id="392033"/>
    <lineage>
        <taxon>Eukaryota</taxon>
        <taxon>Metazoa</taxon>
        <taxon>Spiralia</taxon>
        <taxon>Gnathifera</taxon>
        <taxon>Rotifera</taxon>
        <taxon>Eurotatoria</taxon>
        <taxon>Bdelloidea</taxon>
        <taxon>Philodinida</taxon>
        <taxon>Philodinidae</taxon>
        <taxon>Rotaria</taxon>
    </lineage>
</organism>
<feature type="region of interest" description="Disordered" evidence="1">
    <location>
        <begin position="164"/>
        <end position="224"/>
    </location>
</feature>
<evidence type="ECO:0000256" key="1">
    <source>
        <dbReference type="SAM" id="MobiDB-lite"/>
    </source>
</evidence>
<reference evidence="3" key="1">
    <citation type="submission" date="2021-02" db="EMBL/GenBank/DDBJ databases">
        <authorList>
            <person name="Nowell W R."/>
        </authorList>
    </citation>
    <scope>NUCLEOTIDE SEQUENCE</scope>
</reference>
<dbReference type="Proteomes" id="UP000663889">
    <property type="component" value="Unassembled WGS sequence"/>
</dbReference>